<feature type="compositionally biased region" description="Polar residues" evidence="1">
    <location>
        <begin position="436"/>
        <end position="454"/>
    </location>
</feature>
<protein>
    <submittedName>
        <fullName evidence="2">Uncharacterized protein</fullName>
    </submittedName>
</protein>
<name>A0A7S3L400_9STRA</name>
<feature type="compositionally biased region" description="Basic and acidic residues" evidence="1">
    <location>
        <begin position="198"/>
        <end position="209"/>
    </location>
</feature>
<organism evidence="2">
    <name type="scientific">Amphora coffeiformis</name>
    <dbReference type="NCBI Taxonomy" id="265554"/>
    <lineage>
        <taxon>Eukaryota</taxon>
        <taxon>Sar</taxon>
        <taxon>Stramenopiles</taxon>
        <taxon>Ochrophyta</taxon>
        <taxon>Bacillariophyta</taxon>
        <taxon>Bacillariophyceae</taxon>
        <taxon>Bacillariophycidae</taxon>
        <taxon>Thalassiophysales</taxon>
        <taxon>Catenulaceae</taxon>
        <taxon>Amphora</taxon>
    </lineage>
</organism>
<feature type="compositionally biased region" description="Polar residues" evidence="1">
    <location>
        <begin position="282"/>
        <end position="297"/>
    </location>
</feature>
<evidence type="ECO:0000313" key="2">
    <source>
        <dbReference type="EMBL" id="CAE0411056.1"/>
    </source>
</evidence>
<feature type="compositionally biased region" description="Basic and acidic residues" evidence="1">
    <location>
        <begin position="720"/>
        <end position="732"/>
    </location>
</feature>
<feature type="compositionally biased region" description="Pro residues" evidence="1">
    <location>
        <begin position="159"/>
        <end position="169"/>
    </location>
</feature>
<sequence>MVGLTILTADDTIRCCWGFVARPSSWTTKVDVARGLLHKEEVDYSRHLIVGRASYNRNNDDNNWNQNFGGPPPPPPPPYYQNDPNYQGPYFDNDQDYDQPGGMYDPQSGGRGPQQQPPWGGPQQGYDDNDPGFYPPQNENFGPYFDERQPPRQRQQQRMPPPPPPPPNQRPLDSNYQQMNTRRDPTGSLGKPMGPSFGEKREDPREDAIGPKGGNNRRFDSSFQGRQSDSRGPPQSFYGSPPPPPPPRMDQRNQGQRNMRQPFEENRGFNNNYNKNERSFRPDTSLNSNEASPSGASLFNPPPDPSRRRPNQRPLDSNYERATSRQDPFGSLGQPMGPSFGDRKEDPREISVGPRGPNSGPPFPQRQQQNPFDRRGDSFNQPPPFNMRPPDARQAPGSFYGAPPPPVGQRPGPRQAFNDRGPASNFNQERVFRPDNSLNANEAYRSASSYNPASAYQPRRQRSLGDPIGPSFADDKDPREISIGPAGANMGYKRGSQSQRPPQAWGRSVGDPIGPSFADDKEPREAAIGPRNDRKGGSREPGQQSTPGAQGRYRQQQEGPQSYTYRPVDQTRPDAYTSSDESYRGGASRYNPASEFIPRQASRPLDSNYKPTRSRMDPVRSLGDPLGASFADVKEDPREILVGPKEPEKPPRSQQSASSFASNTAPSYETQQPYSTSSNNQNEVASYQQTERSSDGRQESFYSESVYKGNPDQPPAPNTHESRSDQSGRKDYSFFGTRGPGERTGVNQSGVSPPFPASPTNSNQNERYSAPHQPGAPPPSPTSPTNFNQNERYSAPPNRQPLSSPSYYGGPPLRTEEPSRWQVGTTESEEDEVSVQAEVINESGVSPPFPSQSSGFNPNPFNSGTTTGYRPESVYGGAGVGVRDNINEVGVSPPFPKAQTFISEEEAEARTAEARKNEGALPNDSSLVPTGDEKDTRDREYLWYHEKTYTVRYKD</sequence>
<feature type="compositionally biased region" description="Basic and acidic residues" evidence="1">
    <location>
        <begin position="908"/>
        <end position="918"/>
    </location>
</feature>
<feature type="compositionally biased region" description="Basic and acidic residues" evidence="1">
    <location>
        <begin position="518"/>
        <end position="538"/>
    </location>
</feature>
<reference evidence="2" key="1">
    <citation type="submission" date="2021-01" db="EMBL/GenBank/DDBJ databases">
        <authorList>
            <person name="Corre E."/>
            <person name="Pelletier E."/>
            <person name="Niang G."/>
            <person name="Scheremetjew M."/>
            <person name="Finn R."/>
            <person name="Kale V."/>
            <person name="Holt S."/>
            <person name="Cochrane G."/>
            <person name="Meng A."/>
            <person name="Brown T."/>
            <person name="Cohen L."/>
        </authorList>
    </citation>
    <scope>NUCLEOTIDE SEQUENCE</scope>
    <source>
        <strain evidence="2">CCMP127</strain>
    </source>
</reference>
<feature type="compositionally biased region" description="Polar residues" evidence="1">
    <location>
        <begin position="851"/>
        <end position="868"/>
    </location>
</feature>
<feature type="compositionally biased region" description="Polar residues" evidence="1">
    <location>
        <begin position="541"/>
        <end position="564"/>
    </location>
</feature>
<feature type="compositionally biased region" description="Pro residues" evidence="1">
    <location>
        <begin position="70"/>
        <end position="79"/>
    </location>
</feature>
<accession>A0A7S3L400</accession>
<feature type="compositionally biased region" description="Polar residues" evidence="1">
    <location>
        <begin position="758"/>
        <end position="767"/>
    </location>
</feature>
<evidence type="ECO:0000256" key="1">
    <source>
        <dbReference type="SAM" id="MobiDB-lite"/>
    </source>
</evidence>
<feature type="compositionally biased region" description="Polar residues" evidence="1">
    <location>
        <begin position="652"/>
        <end position="691"/>
    </location>
</feature>
<feature type="compositionally biased region" description="Basic and acidic residues" evidence="1">
    <location>
        <begin position="632"/>
        <end position="651"/>
    </location>
</feature>
<dbReference type="EMBL" id="HBIM01010091">
    <property type="protein sequence ID" value="CAE0411056.1"/>
    <property type="molecule type" value="Transcribed_RNA"/>
</dbReference>
<feature type="compositionally biased region" description="Low complexity" evidence="1">
    <location>
        <begin position="801"/>
        <end position="813"/>
    </location>
</feature>
<gene>
    <name evidence="2" type="ORF">ACOF00016_LOCUS8456</name>
</gene>
<proteinExistence type="predicted"/>
<feature type="region of interest" description="Disordered" evidence="1">
    <location>
        <begin position="905"/>
        <end position="935"/>
    </location>
</feature>
<feature type="region of interest" description="Disordered" evidence="1">
    <location>
        <begin position="56"/>
        <end position="872"/>
    </location>
</feature>
<dbReference type="AlphaFoldDB" id="A0A7S3L400"/>
<feature type="compositionally biased region" description="Low complexity" evidence="1">
    <location>
        <begin position="80"/>
        <end position="89"/>
    </location>
</feature>